<feature type="compositionally biased region" description="Basic residues" evidence="1">
    <location>
        <begin position="129"/>
        <end position="146"/>
    </location>
</feature>
<proteinExistence type="predicted"/>
<accession>A0AAV5D0H8</accession>
<feature type="compositionally biased region" description="Basic residues" evidence="1">
    <location>
        <begin position="389"/>
        <end position="413"/>
    </location>
</feature>
<reference evidence="2" key="1">
    <citation type="journal article" date="2018" name="DNA Res.">
        <title>Multiple hybrid de novo genome assembly of finger millet, an orphan allotetraploid crop.</title>
        <authorList>
            <person name="Hatakeyama M."/>
            <person name="Aluri S."/>
            <person name="Balachadran M.T."/>
            <person name="Sivarajan S.R."/>
            <person name="Patrignani A."/>
            <person name="Gruter S."/>
            <person name="Poveda L."/>
            <person name="Shimizu-Inatsugi R."/>
            <person name="Baeten J."/>
            <person name="Francoijs K.J."/>
            <person name="Nataraja K.N."/>
            <person name="Reddy Y.A.N."/>
            <person name="Phadnis S."/>
            <person name="Ravikumar R.L."/>
            <person name="Schlapbach R."/>
            <person name="Sreeman S.M."/>
            <person name="Shimizu K.K."/>
        </authorList>
    </citation>
    <scope>NUCLEOTIDE SEQUENCE</scope>
</reference>
<dbReference type="EMBL" id="BQKI01000010">
    <property type="protein sequence ID" value="GJN03765.1"/>
    <property type="molecule type" value="Genomic_DNA"/>
</dbReference>
<feature type="compositionally biased region" description="Basic residues" evidence="1">
    <location>
        <begin position="291"/>
        <end position="305"/>
    </location>
</feature>
<keyword evidence="3" id="KW-1185">Reference proteome</keyword>
<sequence length="476" mass="50665">MPTREAGNGRAVSSSVYNPASPPQLLASAHSSLHPPLPKLISAQCSVPFCSSIQGSRPRRKVARSIWVGRNGGRGPPHGRPDPGGARGGAPPPVHARRRGALLGVRLPAPRPPLLRPPGLRSPRPPPRLWRRHPPGPHGARARPRRGLAGIRVPAGPAGRPRRGPPVGPRVPGLAVPGRAAGRVRPPHRRRLAADRAGRAVAAVLGPAARRPGPRAQAGPRGDPQGAAPRAALRPVLPPLPSLPRGEPRVLRRRGPRPLLRPRPAPLLHPRRLLPAPALVGAHASSGGTVPRRRRRHAAQPRRSVRREGSSLDRVLERRGVGPAPPRLVLLRSLHVVLLRRLGVRVAAEAGADAALGGRVPGQDGRRAEAGRVAGQRGHRDGGGGRVRVGIRRRGERRGRGRGLRRGARRARAQGRPLLRLAPPRRVELRGRLRRARARRPPVQGAAAPRREDPPGDRRQGRAAREVGGAAALTGS</sequence>
<feature type="compositionally biased region" description="Low complexity" evidence="1">
    <location>
        <begin position="170"/>
        <end position="179"/>
    </location>
</feature>
<dbReference type="Proteomes" id="UP001054889">
    <property type="component" value="Unassembled WGS sequence"/>
</dbReference>
<feature type="compositionally biased region" description="Low complexity" evidence="1">
    <location>
        <begin position="414"/>
        <end position="424"/>
    </location>
</feature>
<organism evidence="2 3">
    <name type="scientific">Eleusine coracana subsp. coracana</name>
    <dbReference type="NCBI Taxonomy" id="191504"/>
    <lineage>
        <taxon>Eukaryota</taxon>
        <taxon>Viridiplantae</taxon>
        <taxon>Streptophyta</taxon>
        <taxon>Embryophyta</taxon>
        <taxon>Tracheophyta</taxon>
        <taxon>Spermatophyta</taxon>
        <taxon>Magnoliopsida</taxon>
        <taxon>Liliopsida</taxon>
        <taxon>Poales</taxon>
        <taxon>Poaceae</taxon>
        <taxon>PACMAD clade</taxon>
        <taxon>Chloridoideae</taxon>
        <taxon>Cynodonteae</taxon>
        <taxon>Eleusininae</taxon>
        <taxon>Eleusine</taxon>
    </lineage>
</organism>
<feature type="region of interest" description="Disordered" evidence="1">
    <location>
        <begin position="50"/>
        <end position="311"/>
    </location>
</feature>
<evidence type="ECO:0000256" key="1">
    <source>
        <dbReference type="SAM" id="MobiDB-lite"/>
    </source>
</evidence>
<evidence type="ECO:0000313" key="2">
    <source>
        <dbReference type="EMBL" id="GJN03765.1"/>
    </source>
</evidence>
<comment type="caution">
    <text evidence="2">The sequence shown here is derived from an EMBL/GenBank/DDBJ whole genome shotgun (WGS) entry which is preliminary data.</text>
</comment>
<feature type="compositionally biased region" description="Low complexity" evidence="1">
    <location>
        <begin position="273"/>
        <end position="282"/>
    </location>
</feature>
<feature type="compositionally biased region" description="Low complexity" evidence="1">
    <location>
        <begin position="147"/>
        <end position="159"/>
    </location>
</feature>
<gene>
    <name evidence="2" type="primary">ga21243</name>
    <name evidence="2" type="ORF">PR202_ga21243</name>
</gene>
<reference evidence="2" key="2">
    <citation type="submission" date="2021-12" db="EMBL/GenBank/DDBJ databases">
        <title>Resequencing data analysis of finger millet.</title>
        <authorList>
            <person name="Hatakeyama M."/>
            <person name="Aluri S."/>
            <person name="Balachadran M.T."/>
            <person name="Sivarajan S.R."/>
            <person name="Poveda L."/>
            <person name="Shimizu-Inatsugi R."/>
            <person name="Schlapbach R."/>
            <person name="Sreeman S.M."/>
            <person name="Shimizu K.K."/>
        </authorList>
    </citation>
    <scope>NUCLEOTIDE SEQUENCE</scope>
</reference>
<feature type="compositionally biased region" description="Low complexity" evidence="1">
    <location>
        <begin position="199"/>
        <end position="235"/>
    </location>
</feature>
<feature type="region of interest" description="Disordered" evidence="1">
    <location>
        <begin position="1"/>
        <end position="38"/>
    </location>
</feature>
<dbReference type="AlphaFoldDB" id="A0AAV5D0H8"/>
<feature type="region of interest" description="Disordered" evidence="1">
    <location>
        <begin position="356"/>
        <end position="476"/>
    </location>
</feature>
<feature type="compositionally biased region" description="Basic and acidic residues" evidence="1">
    <location>
        <begin position="449"/>
        <end position="465"/>
    </location>
</feature>
<protein>
    <submittedName>
        <fullName evidence="2">Uncharacterized protein</fullName>
    </submittedName>
</protein>
<evidence type="ECO:0000313" key="3">
    <source>
        <dbReference type="Proteomes" id="UP001054889"/>
    </source>
</evidence>
<name>A0AAV5D0H8_ELECO</name>
<feature type="compositionally biased region" description="Low complexity" evidence="1">
    <location>
        <begin position="466"/>
        <end position="476"/>
    </location>
</feature>